<keyword evidence="1" id="KW-0812">Transmembrane</keyword>
<evidence type="ECO:0000256" key="1">
    <source>
        <dbReference type="SAM" id="Phobius"/>
    </source>
</evidence>
<keyword evidence="1" id="KW-1133">Transmembrane helix</keyword>
<keyword evidence="1" id="KW-0472">Membrane</keyword>
<feature type="transmembrane region" description="Helical" evidence="1">
    <location>
        <begin position="6"/>
        <end position="24"/>
    </location>
</feature>
<feature type="non-terminal residue" evidence="2">
    <location>
        <position position="106"/>
    </location>
</feature>
<sequence length="106" mass="11938">MKANRIYILLILCGFFILLNLSLYQLSRNSNSEEILEVEAVPHLSSDIPFEQAWNVTWGGTEIEETGNLAIDSLDNIYVAGLTRSFGNGEAEIFLVKYDTSGHQIW</sequence>
<comment type="caution">
    <text evidence="2">The sequence shown here is derived from an EMBL/GenBank/DDBJ whole genome shotgun (WGS) entry which is preliminary data.</text>
</comment>
<gene>
    <name evidence="2" type="ORF">S01H1_74553</name>
</gene>
<organism evidence="2">
    <name type="scientific">marine sediment metagenome</name>
    <dbReference type="NCBI Taxonomy" id="412755"/>
    <lineage>
        <taxon>unclassified sequences</taxon>
        <taxon>metagenomes</taxon>
        <taxon>ecological metagenomes</taxon>
    </lineage>
</organism>
<reference evidence="2" key="1">
    <citation type="journal article" date="2014" name="Front. Microbiol.">
        <title>High frequency of phylogenetically diverse reductive dehalogenase-homologous genes in deep subseafloor sedimentary metagenomes.</title>
        <authorList>
            <person name="Kawai M."/>
            <person name="Futagami T."/>
            <person name="Toyoda A."/>
            <person name="Takaki Y."/>
            <person name="Nishi S."/>
            <person name="Hori S."/>
            <person name="Arai W."/>
            <person name="Tsubouchi T."/>
            <person name="Morono Y."/>
            <person name="Uchiyama I."/>
            <person name="Ito T."/>
            <person name="Fujiyama A."/>
            <person name="Inagaki F."/>
            <person name="Takami H."/>
        </authorList>
    </citation>
    <scope>NUCLEOTIDE SEQUENCE</scope>
    <source>
        <strain evidence="2">Expedition CK06-06</strain>
    </source>
</reference>
<accession>X0X3J2</accession>
<dbReference type="EMBL" id="BARS01049886">
    <property type="protein sequence ID" value="GAG37804.1"/>
    <property type="molecule type" value="Genomic_DNA"/>
</dbReference>
<proteinExistence type="predicted"/>
<dbReference type="AlphaFoldDB" id="X0X3J2"/>
<evidence type="ECO:0000313" key="2">
    <source>
        <dbReference type="EMBL" id="GAG37804.1"/>
    </source>
</evidence>
<name>X0X3J2_9ZZZZ</name>
<protein>
    <submittedName>
        <fullName evidence="2">Uncharacterized protein</fullName>
    </submittedName>
</protein>